<evidence type="ECO:0000313" key="6">
    <source>
        <dbReference type="EMBL" id="MFD2264319.1"/>
    </source>
</evidence>
<keyword evidence="6" id="KW-0548">Nucleotidyltransferase</keyword>
<dbReference type="PANTHER" id="PTHR45138">
    <property type="entry name" value="REGULATORY COMPONENTS OF SENSORY TRANSDUCTION SYSTEM"/>
    <property type="match status" value="1"/>
</dbReference>
<accession>A0ABW5DTR7</accession>
<protein>
    <recommendedName>
        <fullName evidence="1">diguanylate cyclase</fullName>
        <ecNumber evidence="1">2.7.7.65</ecNumber>
    </recommendedName>
</protein>
<evidence type="ECO:0000256" key="2">
    <source>
        <dbReference type="ARBA" id="ARBA00034247"/>
    </source>
</evidence>
<dbReference type="CDD" id="cd17544">
    <property type="entry name" value="REC_2_GGDEF"/>
    <property type="match status" value="1"/>
</dbReference>
<dbReference type="Gene3D" id="3.30.70.270">
    <property type="match status" value="1"/>
</dbReference>
<evidence type="ECO:0000313" key="7">
    <source>
        <dbReference type="Proteomes" id="UP001597295"/>
    </source>
</evidence>
<dbReference type="SMART" id="SM00267">
    <property type="entry name" value="GGDEF"/>
    <property type="match status" value="1"/>
</dbReference>
<evidence type="ECO:0000256" key="1">
    <source>
        <dbReference type="ARBA" id="ARBA00012528"/>
    </source>
</evidence>
<dbReference type="Proteomes" id="UP001597295">
    <property type="component" value="Unassembled WGS sequence"/>
</dbReference>
<keyword evidence="7" id="KW-1185">Reference proteome</keyword>
<evidence type="ECO:0000256" key="3">
    <source>
        <dbReference type="PROSITE-ProRule" id="PRU00169"/>
    </source>
</evidence>
<dbReference type="PROSITE" id="PS50110">
    <property type="entry name" value="RESPONSE_REGULATORY"/>
    <property type="match status" value="2"/>
</dbReference>
<organism evidence="6 7">
    <name type="scientific">Lacibacterium aquatile</name>
    <dbReference type="NCBI Taxonomy" id="1168082"/>
    <lineage>
        <taxon>Bacteria</taxon>
        <taxon>Pseudomonadati</taxon>
        <taxon>Pseudomonadota</taxon>
        <taxon>Alphaproteobacteria</taxon>
        <taxon>Rhodospirillales</taxon>
        <taxon>Rhodospirillaceae</taxon>
    </lineage>
</organism>
<feature type="domain" description="Response regulatory" evidence="4">
    <location>
        <begin position="130"/>
        <end position="247"/>
    </location>
</feature>
<dbReference type="CDD" id="cd01949">
    <property type="entry name" value="GGDEF"/>
    <property type="match status" value="1"/>
</dbReference>
<dbReference type="SUPFAM" id="SSF55073">
    <property type="entry name" value="Nucleotide cyclase"/>
    <property type="match status" value="1"/>
</dbReference>
<proteinExistence type="predicted"/>
<comment type="catalytic activity">
    <reaction evidence="2">
        <text>2 GTP = 3',3'-c-di-GMP + 2 diphosphate</text>
        <dbReference type="Rhea" id="RHEA:24898"/>
        <dbReference type="ChEBI" id="CHEBI:33019"/>
        <dbReference type="ChEBI" id="CHEBI:37565"/>
        <dbReference type="ChEBI" id="CHEBI:58805"/>
        <dbReference type="EC" id="2.7.7.65"/>
    </reaction>
</comment>
<evidence type="ECO:0000259" key="5">
    <source>
        <dbReference type="PROSITE" id="PS50887"/>
    </source>
</evidence>
<name>A0ABW5DTR7_9PROT</name>
<dbReference type="EC" id="2.7.7.65" evidence="1"/>
<keyword evidence="6" id="KW-0808">Transferase</keyword>
<dbReference type="SUPFAM" id="SSF52172">
    <property type="entry name" value="CheY-like"/>
    <property type="match status" value="2"/>
</dbReference>
<feature type="modified residue" description="4-aspartylphosphate" evidence="3">
    <location>
        <position position="59"/>
    </location>
</feature>
<dbReference type="InterPro" id="IPR000160">
    <property type="entry name" value="GGDEF_dom"/>
</dbReference>
<dbReference type="Pfam" id="PF00072">
    <property type="entry name" value="Response_reg"/>
    <property type="match status" value="1"/>
</dbReference>
<dbReference type="EMBL" id="JBHUIP010000013">
    <property type="protein sequence ID" value="MFD2264319.1"/>
    <property type="molecule type" value="Genomic_DNA"/>
</dbReference>
<feature type="modified residue" description="4-aspartylphosphate" evidence="3">
    <location>
        <position position="180"/>
    </location>
</feature>
<dbReference type="Pfam" id="PF00990">
    <property type="entry name" value="GGDEF"/>
    <property type="match status" value="1"/>
</dbReference>
<keyword evidence="3" id="KW-0597">Phosphoprotein</keyword>
<dbReference type="PROSITE" id="PS50887">
    <property type="entry name" value="GGDEF"/>
    <property type="match status" value="1"/>
</dbReference>
<dbReference type="GO" id="GO:0052621">
    <property type="term" value="F:diguanylate cyclase activity"/>
    <property type="evidence" value="ECO:0007669"/>
    <property type="project" value="UniProtKB-EC"/>
</dbReference>
<feature type="domain" description="GGDEF" evidence="5">
    <location>
        <begin position="290"/>
        <end position="421"/>
    </location>
</feature>
<evidence type="ECO:0000259" key="4">
    <source>
        <dbReference type="PROSITE" id="PS50110"/>
    </source>
</evidence>
<dbReference type="NCBIfam" id="TIGR00254">
    <property type="entry name" value="GGDEF"/>
    <property type="match status" value="1"/>
</dbReference>
<sequence length="422" mass="47002">MSEASRILVVEDSRFFSQLVSKGITDRMPQAEVTVAASLAETQAIVAAAAQPFHLALVDLVLPDSKEGEALDFVQSHSIPCIVFTSVFSADLRERLFADQVIDYVLKDTPSSLDHLLSLVEQLHRNRTTKIMVVDDSRTARHYLRDLLRSYHFQVVEAANGNEALDRLKTDTSIRLVLMDYHMPDMDGIEMTRRIRAQHPPDRLALIGVSSVGSHTLSAQFIKHGANDFLNKPFLREEFFCRVVQNLRMLDLLDHLRESASRDFLTGLHNRRFFYESGASLMATAKRGQISLTAAIVDVDFFKQTNDTYGHEAGDLILRKVAECLTRHLRESDMVARIGGEEFALLTVNMAPDSASDYFEELRQAISEIRIVHGGKSIGATVSIGVHIGSADNLPALIDLADQSLYKAKAAGRNTVHLTRAD</sequence>
<feature type="domain" description="Response regulatory" evidence="4">
    <location>
        <begin position="6"/>
        <end position="122"/>
    </location>
</feature>
<dbReference type="SMART" id="SM00448">
    <property type="entry name" value="REC"/>
    <property type="match status" value="2"/>
</dbReference>
<dbReference type="Gene3D" id="3.40.50.2300">
    <property type="match status" value="2"/>
</dbReference>
<dbReference type="PANTHER" id="PTHR45138:SF9">
    <property type="entry name" value="DIGUANYLATE CYCLASE DGCM-RELATED"/>
    <property type="match status" value="1"/>
</dbReference>
<dbReference type="RefSeq" id="WP_379877395.1">
    <property type="nucleotide sequence ID" value="NZ_JBHUIP010000013.1"/>
</dbReference>
<dbReference type="InterPro" id="IPR001789">
    <property type="entry name" value="Sig_transdc_resp-reg_receiver"/>
</dbReference>
<dbReference type="InterPro" id="IPR011006">
    <property type="entry name" value="CheY-like_superfamily"/>
</dbReference>
<reference evidence="7" key="1">
    <citation type="journal article" date="2019" name="Int. J. Syst. Evol. Microbiol.">
        <title>The Global Catalogue of Microorganisms (GCM) 10K type strain sequencing project: providing services to taxonomists for standard genome sequencing and annotation.</title>
        <authorList>
            <consortium name="The Broad Institute Genomics Platform"/>
            <consortium name="The Broad Institute Genome Sequencing Center for Infectious Disease"/>
            <person name="Wu L."/>
            <person name="Ma J."/>
        </authorList>
    </citation>
    <scope>NUCLEOTIDE SEQUENCE [LARGE SCALE GENOMIC DNA]</scope>
    <source>
        <strain evidence="7">CGMCC 1.19062</strain>
    </source>
</reference>
<dbReference type="InterPro" id="IPR050469">
    <property type="entry name" value="Diguanylate_Cyclase"/>
</dbReference>
<dbReference type="InterPro" id="IPR043128">
    <property type="entry name" value="Rev_trsase/Diguanyl_cyclase"/>
</dbReference>
<gene>
    <name evidence="6" type="ORF">ACFSM5_15555</name>
</gene>
<comment type="caution">
    <text evidence="6">The sequence shown here is derived from an EMBL/GenBank/DDBJ whole genome shotgun (WGS) entry which is preliminary data.</text>
</comment>
<dbReference type="InterPro" id="IPR029787">
    <property type="entry name" value="Nucleotide_cyclase"/>
</dbReference>